<gene>
    <name evidence="3" type="primary">xiaL</name>
</gene>
<dbReference type="InterPro" id="IPR036188">
    <property type="entry name" value="FAD/NAD-bd_sf"/>
</dbReference>
<name>I7KLY1_9ACTN</name>
<dbReference type="Gene3D" id="1.20.58.480">
    <property type="match status" value="2"/>
</dbReference>
<dbReference type="PANTHER" id="PTHR10138:SF0">
    <property type="entry name" value="TRYPTOPHAN 2,3-DIOXYGENASE"/>
    <property type="match status" value="1"/>
</dbReference>
<dbReference type="GO" id="GO:0046872">
    <property type="term" value="F:metal ion binding"/>
    <property type="evidence" value="ECO:0007669"/>
    <property type="project" value="InterPro"/>
</dbReference>
<dbReference type="Pfam" id="PF01494">
    <property type="entry name" value="FAD_binding_3"/>
    <property type="match status" value="1"/>
</dbReference>
<dbReference type="AlphaFoldDB" id="I7KLY1"/>
<dbReference type="InterPro" id="IPR002938">
    <property type="entry name" value="FAD-bd"/>
</dbReference>
<dbReference type="InterPro" id="IPR004981">
    <property type="entry name" value="Trp_2_3_dOase"/>
</dbReference>
<dbReference type="GO" id="GO:0071949">
    <property type="term" value="F:FAD binding"/>
    <property type="evidence" value="ECO:0007669"/>
    <property type="project" value="InterPro"/>
</dbReference>
<reference evidence="3" key="1">
    <citation type="journal article" date="2012" name="Angew. Chem. Int. Ed. Engl.">
        <title>Bacterial Synthesis of Diverse Indole Terpene Alkaloids by an Unparalleled Cyclization Sequence.</title>
        <authorList>
            <person name="Xu Z."/>
            <person name="Baunach M."/>
            <person name="Ding L."/>
            <person name="Hertweck C."/>
        </authorList>
    </citation>
    <scope>NUCLEOTIDE SEQUENCE</scope>
    <source>
        <strain evidence="3">HKI0576</strain>
    </source>
</reference>
<dbReference type="PRINTS" id="PR00420">
    <property type="entry name" value="RNGMNOXGNASE"/>
</dbReference>
<sequence length="722" mass="77434">MTSPNYATYLHLPELLDLQRPLTPVDQQDLSDSERLFIVVHQASETLLSQVLVDLRHIASGQCGRRCHDRRAQRATRLVGALEGQLKLLHHTLPREDFLLFRHRFGTASGVQSKQFHELFARVRKLTKHGDEDGPAADPELLTALDEAVRRWRHTHIELVAHMLGDRPGSAETSGLRWLAARLDGSSDTASYTASYGSSGTISYGSSDTASGTASYNAEPSAAEQQGACPVAGGRRSTGQQAAGPEAEGPRATEPPTAERQPVTAPRRAAAAGGLGHVVVVGGSVAGLLTAHVLAGHAERVTVLERDQYEDTPGPRAGVPQSRHTHVLLTSGMNALEELLPGLLPALEDAGAPRLAVPGDLGVWQAGQWISRRNPSRPIMTPSRPLLEHHVRRRVLDDPRVHVRTGVEVTGLLGRPGHITGVAVRTRGGDHPARQEIEADLVVDASGRASRTPAWLADLGAPAPAEELVETGRAYATCVFHADHPPEDLDGFYIVPDAGQPLGAIVLPVEGDRWMVTLSGPRGEAPPGDAEGFVEFAGRLPHSAPHKWLRSARPVGRPAGYRHTANRRRRYDRPGQHNTGLLVVGDAACALNPVYGQGLSVAALNAVALREELAGKRAVPSRTLQRAVFRSARRAWDVATGADSPMPGVTGNAVRSGPAARLLTRYLDRVRAHVPHDPVVCGTQRDVLFLLAPPRTLVTSPRVLRRALLSPAGPDRSAPPTP</sequence>
<dbReference type="SUPFAM" id="SSF140959">
    <property type="entry name" value="Indolic compounds 2,3-dioxygenase-like"/>
    <property type="match status" value="1"/>
</dbReference>
<evidence type="ECO:0000256" key="1">
    <source>
        <dbReference type="SAM" id="MobiDB-lite"/>
    </source>
</evidence>
<organism evidence="3">
    <name type="scientific">Streptomyces sp. HKI0576</name>
    <dbReference type="NCBI Taxonomy" id="995841"/>
    <lineage>
        <taxon>Bacteria</taxon>
        <taxon>Bacillati</taxon>
        <taxon>Actinomycetota</taxon>
        <taxon>Actinomycetes</taxon>
        <taxon>Kitasatosporales</taxon>
        <taxon>Streptomycetaceae</taxon>
        <taxon>Streptomyces</taxon>
    </lineage>
</organism>
<dbReference type="GO" id="GO:0004833">
    <property type="term" value="F:L-tryptophan 2,3-dioxygenase activity"/>
    <property type="evidence" value="ECO:0007669"/>
    <property type="project" value="InterPro"/>
</dbReference>
<dbReference type="GO" id="GO:0019441">
    <property type="term" value="P:L-tryptophan catabolic process to kynurenine"/>
    <property type="evidence" value="ECO:0007669"/>
    <property type="project" value="InterPro"/>
</dbReference>
<proteinExistence type="predicted"/>
<dbReference type="GO" id="GO:0019442">
    <property type="term" value="P:L-tryptophan catabolic process to acetyl-CoA"/>
    <property type="evidence" value="ECO:0007669"/>
    <property type="project" value="TreeGrafter"/>
</dbReference>
<dbReference type="PANTHER" id="PTHR10138">
    <property type="entry name" value="TRYPTOPHAN 2,3-DIOXYGENASE"/>
    <property type="match status" value="1"/>
</dbReference>
<evidence type="ECO:0000259" key="2">
    <source>
        <dbReference type="Pfam" id="PF01494"/>
    </source>
</evidence>
<feature type="region of interest" description="Disordered" evidence="1">
    <location>
        <begin position="554"/>
        <end position="574"/>
    </location>
</feature>
<dbReference type="Gene3D" id="3.50.50.60">
    <property type="entry name" value="FAD/NAD(P)-binding domain"/>
    <property type="match status" value="1"/>
</dbReference>
<dbReference type="Pfam" id="PF03301">
    <property type="entry name" value="Trp_dioxygenase"/>
    <property type="match status" value="1"/>
</dbReference>
<dbReference type="EMBL" id="HE815466">
    <property type="protein sequence ID" value="CCH63738.1"/>
    <property type="molecule type" value="Genomic_DNA"/>
</dbReference>
<accession>I7KLY1</accession>
<dbReference type="GO" id="GO:0020037">
    <property type="term" value="F:heme binding"/>
    <property type="evidence" value="ECO:0007669"/>
    <property type="project" value="InterPro"/>
</dbReference>
<dbReference type="InterPro" id="IPR037217">
    <property type="entry name" value="Trp/Indoleamine_2_3_dOase-like"/>
</dbReference>
<dbReference type="SUPFAM" id="SSF51905">
    <property type="entry name" value="FAD/NAD(P)-binding domain"/>
    <property type="match status" value="1"/>
</dbReference>
<evidence type="ECO:0000313" key="3">
    <source>
        <dbReference type="EMBL" id="CCH63738.1"/>
    </source>
</evidence>
<protein>
    <submittedName>
        <fullName evidence="3">XiaL protein</fullName>
    </submittedName>
</protein>
<feature type="region of interest" description="Disordered" evidence="1">
    <location>
        <begin position="201"/>
        <end position="269"/>
    </location>
</feature>
<feature type="domain" description="FAD-binding" evidence="2">
    <location>
        <begin position="278"/>
        <end position="614"/>
    </location>
</feature>